<dbReference type="AlphaFoldDB" id="A0A8B6EDT8"/>
<keyword evidence="3" id="KW-1185">Reference proteome</keyword>
<gene>
    <name evidence="2" type="ORF">MGAL_10B079735</name>
</gene>
<dbReference type="EMBL" id="UYJE01004933">
    <property type="protein sequence ID" value="VDI32609.1"/>
    <property type="molecule type" value="Genomic_DNA"/>
</dbReference>
<feature type="compositionally biased region" description="Basic residues" evidence="1">
    <location>
        <begin position="139"/>
        <end position="179"/>
    </location>
</feature>
<evidence type="ECO:0000313" key="3">
    <source>
        <dbReference type="Proteomes" id="UP000596742"/>
    </source>
</evidence>
<evidence type="ECO:0000313" key="2">
    <source>
        <dbReference type="EMBL" id="VDI32609.1"/>
    </source>
</evidence>
<evidence type="ECO:0000256" key="1">
    <source>
        <dbReference type="SAM" id="MobiDB-lite"/>
    </source>
</evidence>
<name>A0A8B6EDT8_MYTGA</name>
<protein>
    <submittedName>
        <fullName evidence="2">Uncharacterized protein</fullName>
    </submittedName>
</protein>
<accession>A0A8B6EDT8</accession>
<proteinExistence type="predicted"/>
<reference evidence="2" key="1">
    <citation type="submission" date="2018-11" db="EMBL/GenBank/DDBJ databases">
        <authorList>
            <person name="Alioto T."/>
            <person name="Alioto T."/>
        </authorList>
    </citation>
    <scope>NUCLEOTIDE SEQUENCE</scope>
</reference>
<comment type="caution">
    <text evidence="2">The sequence shown here is derived from an EMBL/GenBank/DDBJ whole genome shotgun (WGS) entry which is preliminary data.</text>
</comment>
<dbReference type="Proteomes" id="UP000596742">
    <property type="component" value="Unassembled WGS sequence"/>
</dbReference>
<sequence>MSLSSDKALEYFPDNKAYKFTSHLSAPLILNGLWRIALVETDISSNISKTEPISLYSNICGESIVDGDRKPLLRRITATDIGKQIGGGSLIGSPRSFITPIGSTVKPSEEEKVTVQLVSPVQQTEEMARDMMKRENAKKGLKRKALNSKSISVKRRRTSKTQKRYKKSKTYIGKRRYKSKKGEGNNRKYNTKLKKKNIKKKKTVKQIKDIFG</sequence>
<organism evidence="2 3">
    <name type="scientific">Mytilus galloprovincialis</name>
    <name type="common">Mediterranean mussel</name>
    <dbReference type="NCBI Taxonomy" id="29158"/>
    <lineage>
        <taxon>Eukaryota</taxon>
        <taxon>Metazoa</taxon>
        <taxon>Spiralia</taxon>
        <taxon>Lophotrochozoa</taxon>
        <taxon>Mollusca</taxon>
        <taxon>Bivalvia</taxon>
        <taxon>Autobranchia</taxon>
        <taxon>Pteriomorphia</taxon>
        <taxon>Mytilida</taxon>
        <taxon>Mytiloidea</taxon>
        <taxon>Mytilidae</taxon>
        <taxon>Mytilinae</taxon>
        <taxon>Mytilus</taxon>
    </lineage>
</organism>
<feature type="region of interest" description="Disordered" evidence="1">
    <location>
        <begin position="136"/>
        <end position="192"/>
    </location>
</feature>
<dbReference type="OrthoDB" id="10398848at2759"/>